<dbReference type="Gene3D" id="1.10.150.240">
    <property type="entry name" value="Putative phosphatase, domain 2"/>
    <property type="match status" value="1"/>
</dbReference>
<comment type="caution">
    <text evidence="1">The sequence shown here is derived from an EMBL/GenBank/DDBJ whole genome shotgun (WGS) entry which is preliminary data.</text>
</comment>
<evidence type="ECO:0000313" key="1">
    <source>
        <dbReference type="EMBL" id="MFJ5445286.1"/>
    </source>
</evidence>
<dbReference type="PANTHER" id="PTHR43434:SF20">
    <property type="entry name" value="5'-NUCLEOTIDASE"/>
    <property type="match status" value="1"/>
</dbReference>
<proteinExistence type="predicted"/>
<dbReference type="SFLD" id="SFLDS00003">
    <property type="entry name" value="Haloacid_Dehalogenase"/>
    <property type="match status" value="1"/>
</dbReference>
<protein>
    <submittedName>
        <fullName evidence="1">HAD hydrolase-like protein</fullName>
    </submittedName>
</protein>
<evidence type="ECO:0000313" key="2">
    <source>
        <dbReference type="Proteomes" id="UP001617669"/>
    </source>
</evidence>
<organism evidence="1 2">
    <name type="scientific">Methylobacillus methanolivorans</name>
    <dbReference type="NCBI Taxonomy" id="1848927"/>
    <lineage>
        <taxon>Bacteria</taxon>
        <taxon>Pseudomonadati</taxon>
        <taxon>Pseudomonadota</taxon>
        <taxon>Betaproteobacteria</taxon>
        <taxon>Nitrosomonadales</taxon>
        <taxon>Methylophilaceae</taxon>
        <taxon>Methylobacillus</taxon>
    </lineage>
</organism>
<keyword evidence="2" id="KW-1185">Reference proteome</keyword>
<dbReference type="InterPro" id="IPR023214">
    <property type="entry name" value="HAD_sf"/>
</dbReference>
<dbReference type="Pfam" id="PF13419">
    <property type="entry name" value="HAD_2"/>
    <property type="match status" value="1"/>
</dbReference>
<dbReference type="InterPro" id="IPR041492">
    <property type="entry name" value="HAD_2"/>
</dbReference>
<dbReference type="EMBL" id="JBIWXY010000001">
    <property type="protein sequence ID" value="MFJ5445286.1"/>
    <property type="molecule type" value="Genomic_DNA"/>
</dbReference>
<accession>A0ABW8GIS4</accession>
<dbReference type="SUPFAM" id="SSF56784">
    <property type="entry name" value="HAD-like"/>
    <property type="match status" value="1"/>
</dbReference>
<dbReference type="InterPro" id="IPR023198">
    <property type="entry name" value="PGP-like_dom2"/>
</dbReference>
<dbReference type="InterPro" id="IPR036412">
    <property type="entry name" value="HAD-like_sf"/>
</dbReference>
<dbReference type="Gene3D" id="3.40.50.1000">
    <property type="entry name" value="HAD superfamily/HAD-like"/>
    <property type="match status" value="1"/>
</dbReference>
<dbReference type="RefSeq" id="WP_400879345.1">
    <property type="nucleotide sequence ID" value="NZ_JBIWXY010000001.1"/>
</dbReference>
<dbReference type="SFLD" id="SFLDG01129">
    <property type="entry name" value="C1.5:_HAD__Beta-PGM__Phosphata"/>
    <property type="match status" value="1"/>
</dbReference>
<dbReference type="Proteomes" id="UP001617669">
    <property type="component" value="Unassembled WGS sequence"/>
</dbReference>
<dbReference type="InterPro" id="IPR050155">
    <property type="entry name" value="HAD-like_hydrolase_sf"/>
</dbReference>
<name>A0ABW8GIS4_9PROT</name>
<sequence length="212" mass="23658">MQHDVLLFDLDGTLSDPLPGIAACINYSLSHFGHATWSESALASFIGPPLDRSFQQILGRCTEEEISALVLKYRERYQQVGYAENRLYEGIVESLHFLEKAGAVMAICTSKPAYLAQKILQHFALSRYFTFVSGGGIGVEKWQQIATLKREGHISNRSLMIGDRAVDLRAAHQNGLQSAAVLWGYGSIDELQHEAPAHYFHQACDFQQLIQC</sequence>
<dbReference type="PANTHER" id="PTHR43434">
    <property type="entry name" value="PHOSPHOGLYCOLATE PHOSPHATASE"/>
    <property type="match status" value="1"/>
</dbReference>
<reference evidence="1 2" key="1">
    <citation type="submission" date="2024-11" db="EMBL/GenBank/DDBJ databases">
        <authorList>
            <person name="Kaparullina E.N."/>
            <person name="Delegan Y.A."/>
            <person name="Doronina N.V."/>
        </authorList>
    </citation>
    <scope>NUCLEOTIDE SEQUENCE [LARGE SCALE GENOMIC DNA]</scope>
    <source>
        <strain evidence="1 2">7sh_L</strain>
    </source>
</reference>
<gene>
    <name evidence="1" type="ORF">ACIKP9_03505</name>
</gene>